<feature type="region of interest" description="Disordered" evidence="1">
    <location>
        <begin position="1"/>
        <end position="29"/>
    </location>
</feature>
<dbReference type="EMBL" id="CP110428">
    <property type="protein sequence ID" value="WAQ87235.1"/>
    <property type="molecule type" value="Genomic_DNA"/>
</dbReference>
<organism evidence="2 3">
    <name type="scientific">Puccinia triticina</name>
    <dbReference type="NCBI Taxonomy" id="208348"/>
    <lineage>
        <taxon>Eukaryota</taxon>
        <taxon>Fungi</taxon>
        <taxon>Dikarya</taxon>
        <taxon>Basidiomycota</taxon>
        <taxon>Pucciniomycotina</taxon>
        <taxon>Pucciniomycetes</taxon>
        <taxon>Pucciniales</taxon>
        <taxon>Pucciniaceae</taxon>
        <taxon>Puccinia</taxon>
    </lineage>
</organism>
<protein>
    <submittedName>
        <fullName evidence="2">Uncharacterized protein</fullName>
    </submittedName>
</protein>
<name>A0ABY7CQC2_9BASI</name>
<dbReference type="RefSeq" id="XP_053022790.1">
    <property type="nucleotide sequence ID" value="XM_053171536.1"/>
</dbReference>
<dbReference type="Proteomes" id="UP001164743">
    <property type="component" value="Chromosome 8A"/>
</dbReference>
<evidence type="ECO:0000313" key="2">
    <source>
        <dbReference type="EMBL" id="WAQ87235.1"/>
    </source>
</evidence>
<evidence type="ECO:0000256" key="1">
    <source>
        <dbReference type="SAM" id="MobiDB-lite"/>
    </source>
</evidence>
<accession>A0ABY7CQC2</accession>
<gene>
    <name evidence="2" type="ORF">PtA15_8A137</name>
</gene>
<reference evidence="2" key="1">
    <citation type="submission" date="2022-10" db="EMBL/GenBank/DDBJ databases">
        <title>Puccinia triticina Genome sequencing and assembly.</title>
        <authorList>
            <person name="Li C."/>
        </authorList>
    </citation>
    <scope>NUCLEOTIDE SEQUENCE</scope>
    <source>
        <strain evidence="2">Pt15</strain>
    </source>
</reference>
<keyword evidence="3" id="KW-1185">Reference proteome</keyword>
<feature type="region of interest" description="Disordered" evidence="1">
    <location>
        <begin position="41"/>
        <end position="69"/>
    </location>
</feature>
<sequence>MSPTDGASREQPGNGGNGALPPGRDQGWISSLVDRLVPKFQAQGHAPGIDSAMQTNTQGKLVDPLGLSK</sequence>
<evidence type="ECO:0000313" key="3">
    <source>
        <dbReference type="Proteomes" id="UP001164743"/>
    </source>
</evidence>
<dbReference type="GeneID" id="77812431"/>
<proteinExistence type="predicted"/>